<name>W9NER7_FUSOX</name>
<reference evidence="1" key="2">
    <citation type="submission" date="2014-02" db="EMBL/GenBank/DDBJ databases">
        <title>Annotation of the Genome Sequence of Fusarium oxysporum HDV247.</title>
        <authorList>
            <consortium name="The Broad Institute Genomics Platform"/>
            <person name="Ma L.-J."/>
            <person name="Corby-Kistler H."/>
            <person name="Broz K."/>
            <person name="Gale L.R."/>
            <person name="Jonkers W."/>
            <person name="O'Donnell K."/>
            <person name="Ploetz R."/>
            <person name="Steinberg C."/>
            <person name="Schwartz D.C."/>
            <person name="VanEtten H."/>
            <person name="Zhou S."/>
            <person name="Young S.K."/>
            <person name="Zeng Q."/>
            <person name="Gargeya S."/>
            <person name="Fitzgerald M."/>
            <person name="Abouelleil A."/>
            <person name="Alvarado L."/>
            <person name="Chapman S.B."/>
            <person name="Gainer-Dewar J."/>
            <person name="Goldberg J."/>
            <person name="Griggs A."/>
            <person name="Gujja S."/>
            <person name="Hansen M."/>
            <person name="Howarth C."/>
            <person name="Imamovic A."/>
            <person name="Ireland A."/>
            <person name="Larimer J."/>
            <person name="McCowan C."/>
            <person name="Murphy C."/>
            <person name="Pearson M."/>
            <person name="Poon T.W."/>
            <person name="Priest M."/>
            <person name="Roberts A."/>
            <person name="Saif S."/>
            <person name="Shea T."/>
            <person name="Sykes S."/>
            <person name="Wortman J."/>
            <person name="Nusbaum C."/>
            <person name="Birren B."/>
        </authorList>
    </citation>
    <scope>NUCLEOTIDE SEQUENCE</scope>
    <source>
        <strain evidence="1">HDV247</strain>
    </source>
</reference>
<dbReference type="AlphaFoldDB" id="W9NER7"/>
<dbReference type="EMBL" id="KI981402">
    <property type="protein sequence ID" value="EXA28447.1"/>
    <property type="molecule type" value="Genomic_DNA"/>
</dbReference>
<accession>W9NER7</accession>
<organism evidence="1">
    <name type="scientific">Fusarium oxysporum f. sp. pisi HDV247</name>
    <dbReference type="NCBI Taxonomy" id="1080344"/>
    <lineage>
        <taxon>Eukaryota</taxon>
        <taxon>Fungi</taxon>
        <taxon>Dikarya</taxon>
        <taxon>Ascomycota</taxon>
        <taxon>Pezizomycotina</taxon>
        <taxon>Sordariomycetes</taxon>
        <taxon>Hypocreomycetidae</taxon>
        <taxon>Hypocreales</taxon>
        <taxon>Nectriaceae</taxon>
        <taxon>Fusarium</taxon>
        <taxon>Fusarium oxysporum species complex</taxon>
    </lineage>
</organism>
<protein>
    <submittedName>
        <fullName evidence="1">Uncharacterized protein</fullName>
    </submittedName>
</protein>
<gene>
    <name evidence="1" type="ORF">FOVG_19949</name>
</gene>
<reference evidence="1" key="1">
    <citation type="submission" date="2011-10" db="EMBL/GenBank/DDBJ databases">
        <title>The Genome Sequence of Fusarium oxysporum HDV247.</title>
        <authorList>
            <consortium name="The Broad Institute Genome Sequencing Platform"/>
            <person name="Ma L.-J."/>
            <person name="Gale L.R."/>
            <person name="Schwartz D.C."/>
            <person name="Zhou S."/>
            <person name="Corby-Kistler H."/>
            <person name="Young S.K."/>
            <person name="Zeng Q."/>
            <person name="Gargeya S."/>
            <person name="Fitzgerald M."/>
            <person name="Haas B."/>
            <person name="Abouelleil A."/>
            <person name="Alvarado L."/>
            <person name="Arachchi H.M."/>
            <person name="Berlin A."/>
            <person name="Brown A."/>
            <person name="Chapman S.B."/>
            <person name="Chen Z."/>
            <person name="Dunbar C."/>
            <person name="Freedman E."/>
            <person name="Gearin G."/>
            <person name="Goldberg J."/>
            <person name="Griggs A."/>
            <person name="Gujja S."/>
            <person name="Heiman D."/>
            <person name="Howarth C."/>
            <person name="Larson L."/>
            <person name="Lui A."/>
            <person name="MacDonald P.J.P."/>
            <person name="Montmayeur A."/>
            <person name="Murphy C."/>
            <person name="Neiman D."/>
            <person name="Pearson M."/>
            <person name="Priest M."/>
            <person name="Roberts A."/>
            <person name="Saif S."/>
            <person name="Shea T."/>
            <person name="Shenoy N."/>
            <person name="Sisk P."/>
            <person name="Stolte C."/>
            <person name="Sykes S."/>
            <person name="Wortman J."/>
            <person name="Nusbaum C."/>
            <person name="Birren B."/>
        </authorList>
    </citation>
    <scope>NUCLEOTIDE SEQUENCE [LARGE SCALE GENOMIC DNA]</scope>
    <source>
        <strain evidence="1">HDV247</strain>
    </source>
</reference>
<dbReference type="HOGENOM" id="CLU_2026837_0_0_1"/>
<proteinExistence type="predicted"/>
<evidence type="ECO:0000313" key="1">
    <source>
        <dbReference type="EMBL" id="EXA28447.1"/>
    </source>
</evidence>
<sequence length="122" mass="13252">MMMSRRGLVLYLPLSKATASAGRFNQQFLEDCICESIMPSMMQHLSSLSGVFSKNTTVDASTMTSLMASTSPSICTDRLQGLSPVRKGLQLPTGQILFVTTRIRPSTSPAMISKHHLQSISA</sequence>
<dbReference type="Proteomes" id="UP000030751">
    <property type="component" value="Unassembled WGS sequence"/>
</dbReference>